<evidence type="ECO:0000313" key="11">
    <source>
        <dbReference type="EMBL" id="KAK3051361.1"/>
    </source>
</evidence>
<dbReference type="PROSITE" id="PS51194">
    <property type="entry name" value="HELICASE_CTER"/>
    <property type="match status" value="1"/>
</dbReference>
<dbReference type="SUPFAM" id="SSF52540">
    <property type="entry name" value="P-loop containing nucleoside triphosphate hydrolases"/>
    <property type="match status" value="2"/>
</dbReference>
<dbReference type="GO" id="GO:0005634">
    <property type="term" value="C:nucleus"/>
    <property type="evidence" value="ECO:0007669"/>
    <property type="project" value="TreeGrafter"/>
</dbReference>
<dbReference type="SUPFAM" id="SSF53335">
    <property type="entry name" value="S-adenosyl-L-methionine-dependent methyltransferases"/>
    <property type="match status" value="1"/>
</dbReference>
<dbReference type="InterPro" id="IPR029063">
    <property type="entry name" value="SAM-dependent_MTases_sf"/>
</dbReference>
<keyword evidence="8" id="KW-0067">ATP-binding</keyword>
<protein>
    <recommendedName>
        <fullName evidence="10">Helicase C-terminal domain-containing protein</fullName>
    </recommendedName>
</protein>
<feature type="domain" description="Helicase C-terminal" evidence="10">
    <location>
        <begin position="2012"/>
        <end position="2179"/>
    </location>
</feature>
<feature type="compositionally biased region" description="Polar residues" evidence="9">
    <location>
        <begin position="145"/>
        <end position="160"/>
    </location>
</feature>
<dbReference type="PANTHER" id="PTHR45626:SF26">
    <property type="entry name" value="FAMILY HELICASE, PUTATIVE (AFU_ORTHOLOGUE AFUA_2G09120)-RELATED"/>
    <property type="match status" value="1"/>
</dbReference>
<reference evidence="11" key="1">
    <citation type="submission" date="2023-04" db="EMBL/GenBank/DDBJ databases">
        <title>Black Yeasts Isolated from many extreme environments.</title>
        <authorList>
            <person name="Coleine C."/>
            <person name="Stajich J.E."/>
            <person name="Selbmann L."/>
        </authorList>
    </citation>
    <scope>NUCLEOTIDE SEQUENCE</scope>
    <source>
        <strain evidence="11">CCFEE 5312</strain>
    </source>
</reference>
<keyword evidence="3" id="KW-0479">Metal-binding</keyword>
<dbReference type="InterPro" id="IPR050628">
    <property type="entry name" value="SNF2_RAD54_helicase_TF"/>
</dbReference>
<keyword evidence="4" id="KW-0547">Nucleotide-binding</keyword>
<keyword evidence="12" id="KW-1185">Reference proteome</keyword>
<dbReference type="Pfam" id="PF00271">
    <property type="entry name" value="Helicase_C"/>
    <property type="match status" value="1"/>
</dbReference>
<dbReference type="EMBL" id="JAWDJX010000026">
    <property type="protein sequence ID" value="KAK3051361.1"/>
    <property type="molecule type" value="Genomic_DNA"/>
</dbReference>
<feature type="region of interest" description="Disordered" evidence="9">
    <location>
        <begin position="145"/>
        <end position="191"/>
    </location>
</feature>
<evidence type="ECO:0000256" key="3">
    <source>
        <dbReference type="ARBA" id="ARBA00022723"/>
    </source>
</evidence>
<accession>A0AAJ0DJF4</accession>
<feature type="compositionally biased region" description="Low complexity" evidence="9">
    <location>
        <begin position="169"/>
        <end position="186"/>
    </location>
</feature>
<evidence type="ECO:0000256" key="6">
    <source>
        <dbReference type="ARBA" id="ARBA00022801"/>
    </source>
</evidence>
<evidence type="ECO:0000256" key="1">
    <source>
        <dbReference type="ARBA" id="ARBA00022603"/>
    </source>
</evidence>
<evidence type="ECO:0000256" key="9">
    <source>
        <dbReference type="SAM" id="MobiDB-lite"/>
    </source>
</evidence>
<feature type="region of interest" description="Disordered" evidence="9">
    <location>
        <begin position="1564"/>
        <end position="1595"/>
    </location>
</feature>
<dbReference type="GO" id="GO:0008168">
    <property type="term" value="F:methyltransferase activity"/>
    <property type="evidence" value="ECO:0007669"/>
    <property type="project" value="UniProtKB-KW"/>
</dbReference>
<organism evidence="11 12">
    <name type="scientific">Extremus antarcticus</name>
    <dbReference type="NCBI Taxonomy" id="702011"/>
    <lineage>
        <taxon>Eukaryota</taxon>
        <taxon>Fungi</taxon>
        <taxon>Dikarya</taxon>
        <taxon>Ascomycota</taxon>
        <taxon>Pezizomycotina</taxon>
        <taxon>Dothideomycetes</taxon>
        <taxon>Dothideomycetidae</taxon>
        <taxon>Mycosphaerellales</taxon>
        <taxon>Extremaceae</taxon>
        <taxon>Extremus</taxon>
    </lineage>
</organism>
<dbReference type="InterPro" id="IPR001525">
    <property type="entry name" value="C5_MeTfrase"/>
</dbReference>
<dbReference type="InterPro" id="IPR017907">
    <property type="entry name" value="Znf_RING_CS"/>
</dbReference>
<keyword evidence="6" id="KW-0378">Hydrolase</keyword>
<dbReference type="Gene3D" id="3.40.50.300">
    <property type="entry name" value="P-loop containing nucleotide triphosphate hydrolases"/>
    <property type="match status" value="2"/>
</dbReference>
<dbReference type="PROSITE" id="PS00518">
    <property type="entry name" value="ZF_RING_1"/>
    <property type="match status" value="1"/>
</dbReference>
<dbReference type="Proteomes" id="UP001271007">
    <property type="component" value="Unassembled WGS sequence"/>
</dbReference>
<name>A0AAJ0DJF4_9PEZI</name>
<dbReference type="PANTHER" id="PTHR45626">
    <property type="entry name" value="TRANSCRIPTION TERMINATION FACTOR 2-RELATED"/>
    <property type="match status" value="1"/>
</dbReference>
<evidence type="ECO:0000256" key="8">
    <source>
        <dbReference type="ARBA" id="ARBA00022840"/>
    </source>
</evidence>
<dbReference type="GO" id="GO:0005524">
    <property type="term" value="F:ATP binding"/>
    <property type="evidence" value="ECO:0007669"/>
    <property type="project" value="UniProtKB-KW"/>
</dbReference>
<evidence type="ECO:0000313" key="12">
    <source>
        <dbReference type="Proteomes" id="UP001271007"/>
    </source>
</evidence>
<dbReference type="GO" id="GO:0008094">
    <property type="term" value="F:ATP-dependent activity, acting on DNA"/>
    <property type="evidence" value="ECO:0007669"/>
    <property type="project" value="TreeGrafter"/>
</dbReference>
<proteinExistence type="predicted"/>
<dbReference type="CDD" id="cd18793">
    <property type="entry name" value="SF2_C_SNF"/>
    <property type="match status" value="1"/>
</dbReference>
<dbReference type="GO" id="GO:0032259">
    <property type="term" value="P:methylation"/>
    <property type="evidence" value="ECO:0007669"/>
    <property type="project" value="UniProtKB-KW"/>
</dbReference>
<sequence>MWLVTRLPPAAPSAFSASRLHARAPLPPRHLKRHWTTERLGLVTLGSTNTLSWLYTRVKPAAPPGSHEDGTAMKTRAPERATILDRKRKRLDDEDVDGPDPDEISVAPKLSAHSRPALKGLKPRNEQNKRRRILDHVAIPFTVNPGSFTPLPQQSSQVKSFHSAAPATEPQASPSANPESSEPVASRPRRNIKRPSYLAELRLEDYSEDELAGAATVISGKSRRLSKARSASPDFVDDGSSTASSEGAFSNTDDVSEAHSAASAEAWSDIEPNSRKTTKAKGKSSKAASNSTTAPTGLRPGLASKSARGPATRMKNITRRAAQGETKGLDVSRPPVHSIPAIFDDITSTAVAYGFRDVIKHFGGKPLRVATVCSGTEAPLLSMNMVQDSLTPKGLKFPMEHLFSAEIEPKKQAYIARNFHPPLIVKDITEFIPSAEPGDTSSPLEVLTAYGAKAAVPGDIDLIIGGTSCVDYSNLNKRKKGIDDGGESGSTFDALLQFSKRMRPRIVIMENVFGAPWDEMHTKYEGAGYICVGVRLDSKDFYLPQTRQRGYMVCFDRHHAGDINEDDLKQRFYTLIERFRRPASSPVSAFLHSDEVPSMRDQSLLDEPKREVPWEKCRVRHHQLRSEIQIGKCRPYTFWQESGTSIPPEHGWRDWITAQPERVKDSLDITTARKSTLASGYYDPRYKQRIVDLSQNVDMATDSSPWGVTGCITPSGMPFLTDLARPITAEEALGLQGIPLDKASFTIETAADKRDLAGNAMSTPVICAITLSALTVGHQILDLSKRPLPSPDSALSRAPAGGVISGKATMVAEVLDTGEIDVRTMITTAHKTARRCYCEGSSGRSKRPIQQCQSCGYTTCTSCGGNPEHVYAPAQLVTKDRADPEDFHKLVRCLPLRIKPPQAQRLQDLAPKAKSNTRAAYLALLEETTKETFGLQRPRRSSYWTVEYLSETSNSKLELMITNNRAQWRFIVAPPTTLPGNDPLVQMLERPVATATVAGSLFDLAWSWRCAEATDVPATIRAHQEETPTWLARLKIPGREDSRQPPSYSVKVDKKGNSWLSCDIDGTYHLLPRCGTSFESLYKREPRREGDLPMYLFHDPGPITLPEVDSFVFSTSAERQTRGDIRPLEAWLNASWKPWDNPTTKTTVRTYEWVTLPIASGCSPILTSVEFGETDIRNATLTAACGQHFSVLSMLAPVPVNGSSQLATFYNWVVEAMRRKLELNRWIAIPAPRDKFTSCDVCAPAKPFARWTLALDRVTVKRYEDRQMAADYEQATRRIPGVAHVGITPTTHKGVPSVTLGLSVNVNTLAHRAVARLPAKSTERGVQYHLRLADGSSNHSLSSLKPFALRETRDVRPYTGTLEMSIELTAKQRLSLAWMIQQEQGRSCALEESEDAAIPELNVRVQLRASTSVEIRGGILAESVGYGKTILSLALIHSQLQDRTDSQVVKDLRRRQTGRSAGLYPSLLHSSLARRHCLEQFRKAKVVIVSRNLLTTEGYIARLAAFTALPGPVSYQGRAFQDWLRGASLRMPEHVRILEDEGLPKLCRHAKARYAADMADETYSSEIPSRRTRGKDYVPAGRSKTTSDASKPAPVSLDTATIGTPLLEMFYFHRVIVDEFDHMDAAQKTATYNMQADIRWGLSATPPIADLWDIAQLGRVLGVNFNVLFAQQGIMKMKNAREYFRDMTDFEKFDAGLQMFSSTVYLRQREILQKFLDTFVSANVEKFEHISCKHHLVPVKNDVVHDTGYNELSMHLNTHDMQIRKGNRSKTTDRETRLDSAIIDAQTPEEALSRKAAFFPRDELASNGQGLSALKNIREREVEKLSTSLRHLVPAAKAIEKDVFAAWYSSKVGGDDIPDGEVALLVKEICKLPAKAPSESESFDSDDEAKALSKRHFTAKVDTNLDQLFTSYRSLRYVKNVQVVREASASASKRLCHHPGCKSSSPADTAVSIACGHVICKDCYRSLKVAVCPASGCSADMSKHHLFWKSKMSSQQSGTAAPYGAKIAAAVDILKRVRKLGEQAILFVQFVNQIEEVKTALGHYNIAAAFLEPGMTAAESDAVLADFKDPKSKDRKTVIVLNASGENSAGLNLQNTNHIIFLSPQLRDQQNAYDATMTQAIGRARRHKQEKEIHVYHLAALDTIDVDVLEHRMRRTDTLTEQGAPPLVQPKRTKALDMSTEPTRERTQLVRGKDGKFCLQPQSWLVGAGEQPNGGDDGEAETAKWKGKHRVRGYEDFSSLVKFSRVYTEDDGY</sequence>
<evidence type="ECO:0000259" key="10">
    <source>
        <dbReference type="PROSITE" id="PS51194"/>
    </source>
</evidence>
<dbReference type="InterPro" id="IPR001650">
    <property type="entry name" value="Helicase_C-like"/>
</dbReference>
<feature type="region of interest" description="Disordered" evidence="9">
    <location>
        <begin position="220"/>
        <end position="315"/>
    </location>
</feature>
<gene>
    <name evidence="11" type="ORF">LTR09_007384</name>
</gene>
<dbReference type="GO" id="GO:0016787">
    <property type="term" value="F:hydrolase activity"/>
    <property type="evidence" value="ECO:0007669"/>
    <property type="project" value="UniProtKB-KW"/>
</dbReference>
<keyword evidence="1" id="KW-0489">Methyltransferase</keyword>
<evidence type="ECO:0000256" key="2">
    <source>
        <dbReference type="ARBA" id="ARBA00022679"/>
    </source>
</evidence>
<evidence type="ECO:0000256" key="4">
    <source>
        <dbReference type="ARBA" id="ARBA00022741"/>
    </source>
</evidence>
<feature type="compositionally biased region" description="Polar residues" evidence="9">
    <location>
        <begin position="239"/>
        <end position="253"/>
    </location>
</feature>
<evidence type="ECO:0000256" key="7">
    <source>
        <dbReference type="ARBA" id="ARBA00022833"/>
    </source>
</evidence>
<dbReference type="GO" id="GO:0008270">
    <property type="term" value="F:zinc ion binding"/>
    <property type="evidence" value="ECO:0007669"/>
    <property type="project" value="UniProtKB-KW"/>
</dbReference>
<feature type="compositionally biased region" description="Acidic residues" evidence="9">
    <location>
        <begin position="93"/>
        <end position="103"/>
    </location>
</feature>
<dbReference type="Gene3D" id="3.40.50.150">
    <property type="entry name" value="Vaccinia Virus protein VP39"/>
    <property type="match status" value="1"/>
</dbReference>
<dbReference type="InterPro" id="IPR027417">
    <property type="entry name" value="P-loop_NTPase"/>
</dbReference>
<keyword evidence="5" id="KW-0863">Zinc-finger</keyword>
<feature type="region of interest" description="Disordered" evidence="9">
    <location>
        <begin position="85"/>
        <end position="131"/>
    </location>
</feature>
<feature type="compositionally biased region" description="Low complexity" evidence="9">
    <location>
        <begin position="258"/>
        <end position="267"/>
    </location>
</feature>
<comment type="caution">
    <text evidence="11">The sequence shown here is derived from an EMBL/GenBank/DDBJ whole genome shotgun (WGS) entry which is preliminary data.</text>
</comment>
<keyword evidence="7" id="KW-0862">Zinc</keyword>
<dbReference type="GO" id="GO:0006281">
    <property type="term" value="P:DNA repair"/>
    <property type="evidence" value="ECO:0007669"/>
    <property type="project" value="TreeGrafter"/>
</dbReference>
<dbReference type="Pfam" id="PF00145">
    <property type="entry name" value="DNA_methylase"/>
    <property type="match status" value="1"/>
</dbReference>
<feature type="compositionally biased region" description="Low complexity" evidence="9">
    <location>
        <begin position="285"/>
        <end position="296"/>
    </location>
</feature>
<evidence type="ECO:0000256" key="5">
    <source>
        <dbReference type="ARBA" id="ARBA00022771"/>
    </source>
</evidence>
<keyword evidence="2" id="KW-0808">Transferase</keyword>
<dbReference type="InterPro" id="IPR049730">
    <property type="entry name" value="SNF2/RAD54-like_C"/>
</dbReference>